<dbReference type="Proteomes" id="UP000887013">
    <property type="component" value="Unassembled WGS sequence"/>
</dbReference>
<dbReference type="GO" id="GO:0004222">
    <property type="term" value="F:metalloendopeptidase activity"/>
    <property type="evidence" value="ECO:0007669"/>
    <property type="project" value="InterPro"/>
</dbReference>
<organism evidence="11 12">
    <name type="scientific">Nephila pilipes</name>
    <name type="common">Giant wood spider</name>
    <name type="synonym">Nephila maculata</name>
    <dbReference type="NCBI Taxonomy" id="299642"/>
    <lineage>
        <taxon>Eukaryota</taxon>
        <taxon>Metazoa</taxon>
        <taxon>Ecdysozoa</taxon>
        <taxon>Arthropoda</taxon>
        <taxon>Chelicerata</taxon>
        <taxon>Arachnida</taxon>
        <taxon>Araneae</taxon>
        <taxon>Araneomorphae</taxon>
        <taxon>Entelegynae</taxon>
        <taxon>Araneoidea</taxon>
        <taxon>Nephilidae</taxon>
        <taxon>Nephila</taxon>
    </lineage>
</organism>
<comment type="cofactor">
    <cofactor evidence="1">
        <name>Zn(2+)</name>
        <dbReference type="ChEBI" id="CHEBI:29105"/>
    </cofactor>
</comment>
<keyword evidence="3" id="KW-0645">Protease</keyword>
<evidence type="ECO:0000256" key="8">
    <source>
        <dbReference type="SAM" id="Phobius"/>
    </source>
</evidence>
<dbReference type="Pfam" id="PF01431">
    <property type="entry name" value="Peptidase_M13"/>
    <property type="match status" value="1"/>
</dbReference>
<dbReference type="InterPro" id="IPR008753">
    <property type="entry name" value="Peptidase_M13_N"/>
</dbReference>
<dbReference type="PANTHER" id="PTHR11733">
    <property type="entry name" value="ZINC METALLOPROTEASE FAMILY M13 NEPRILYSIN-RELATED"/>
    <property type="match status" value="1"/>
</dbReference>
<evidence type="ECO:0000256" key="2">
    <source>
        <dbReference type="ARBA" id="ARBA00007357"/>
    </source>
</evidence>
<name>A0A8X6U5F7_NEPPI</name>
<feature type="transmembrane region" description="Helical" evidence="8">
    <location>
        <begin position="31"/>
        <end position="51"/>
    </location>
</feature>
<dbReference type="SUPFAM" id="SSF55486">
    <property type="entry name" value="Metalloproteases ('zincins'), catalytic domain"/>
    <property type="match status" value="1"/>
</dbReference>
<accession>A0A8X6U5F7</accession>
<dbReference type="Gene3D" id="1.10.1380.10">
    <property type="entry name" value="Neutral endopeptidase , domain2"/>
    <property type="match status" value="1"/>
</dbReference>
<dbReference type="InterPro" id="IPR000718">
    <property type="entry name" value="Peptidase_M13"/>
</dbReference>
<comment type="similarity">
    <text evidence="2">Belongs to the peptidase M13 family.</text>
</comment>
<feature type="domain" description="Peptidase M13 N-terminal" evidence="10">
    <location>
        <begin position="82"/>
        <end position="468"/>
    </location>
</feature>
<dbReference type="AlphaFoldDB" id="A0A8X6U5F7"/>
<gene>
    <name evidence="11" type="primary">ECE1</name>
    <name evidence="11" type="ORF">NPIL_388831</name>
</gene>
<dbReference type="Gene3D" id="3.40.390.10">
    <property type="entry name" value="Collagenase (Catalytic Domain)"/>
    <property type="match status" value="1"/>
</dbReference>
<dbReference type="InterPro" id="IPR024079">
    <property type="entry name" value="MetalloPept_cat_dom_sf"/>
</dbReference>
<dbReference type="InterPro" id="IPR042089">
    <property type="entry name" value="Peptidase_M13_dom_2"/>
</dbReference>
<keyword evidence="4" id="KW-0479">Metal-binding</keyword>
<keyword evidence="7" id="KW-0482">Metalloprotease</keyword>
<reference evidence="11" key="1">
    <citation type="submission" date="2020-08" db="EMBL/GenBank/DDBJ databases">
        <title>Multicomponent nature underlies the extraordinary mechanical properties of spider dragline silk.</title>
        <authorList>
            <person name="Kono N."/>
            <person name="Nakamura H."/>
            <person name="Mori M."/>
            <person name="Yoshida Y."/>
            <person name="Ohtoshi R."/>
            <person name="Malay A.D."/>
            <person name="Moran D.A.P."/>
            <person name="Tomita M."/>
            <person name="Numata K."/>
            <person name="Arakawa K."/>
        </authorList>
    </citation>
    <scope>NUCLEOTIDE SEQUENCE</scope>
</reference>
<dbReference type="CDD" id="cd08662">
    <property type="entry name" value="M13"/>
    <property type="match status" value="1"/>
</dbReference>
<evidence type="ECO:0000256" key="3">
    <source>
        <dbReference type="ARBA" id="ARBA00022670"/>
    </source>
</evidence>
<evidence type="ECO:0000256" key="5">
    <source>
        <dbReference type="ARBA" id="ARBA00022801"/>
    </source>
</evidence>
<protein>
    <submittedName>
        <fullName evidence="11">Endothelin-converting enzyme 1</fullName>
    </submittedName>
</protein>
<dbReference type="OrthoDB" id="6475849at2759"/>
<dbReference type="InterPro" id="IPR018497">
    <property type="entry name" value="Peptidase_M13_C"/>
</dbReference>
<evidence type="ECO:0000256" key="7">
    <source>
        <dbReference type="ARBA" id="ARBA00023049"/>
    </source>
</evidence>
<keyword evidence="6" id="KW-0862">Zinc</keyword>
<keyword evidence="8" id="KW-0472">Membrane</keyword>
<keyword evidence="8" id="KW-0812">Transmembrane</keyword>
<dbReference type="Pfam" id="PF05649">
    <property type="entry name" value="Peptidase_M13_N"/>
    <property type="match status" value="1"/>
</dbReference>
<keyword evidence="12" id="KW-1185">Reference proteome</keyword>
<dbReference type="GO" id="GO:0016485">
    <property type="term" value="P:protein processing"/>
    <property type="evidence" value="ECO:0007669"/>
    <property type="project" value="TreeGrafter"/>
</dbReference>
<comment type="caution">
    <text evidence="11">The sequence shown here is derived from an EMBL/GenBank/DDBJ whole genome shotgun (WGS) entry which is preliminary data.</text>
</comment>
<evidence type="ECO:0000256" key="6">
    <source>
        <dbReference type="ARBA" id="ARBA00022833"/>
    </source>
</evidence>
<evidence type="ECO:0000256" key="1">
    <source>
        <dbReference type="ARBA" id="ARBA00001947"/>
    </source>
</evidence>
<evidence type="ECO:0000259" key="10">
    <source>
        <dbReference type="Pfam" id="PF05649"/>
    </source>
</evidence>
<dbReference type="GO" id="GO:0005886">
    <property type="term" value="C:plasma membrane"/>
    <property type="evidence" value="ECO:0007669"/>
    <property type="project" value="TreeGrafter"/>
</dbReference>
<evidence type="ECO:0000259" key="9">
    <source>
        <dbReference type="Pfam" id="PF01431"/>
    </source>
</evidence>
<sequence length="730" mass="85065">MPLADHVPDFSERNFSTYYRNVMGEPVRKRVIIGVLAVFILFLIFVVALVVSKHGKQSIKDIKKTFAPYIPLAKSINVSIDPCTDFYDFTCGLWAENEIVSDVDSNRVTTFEILQSFVNKKEKNIIETAQISKRFPRIVNDAIAYYKSCKLINNTNPDESVKYLLNYYNQLMNGWPILNSHWDAKDFDEIKVSAVIFKTLHFAPLISINSIVDDYDPNKRLIYIKPPSFDSNYIFLDTTYTDDMLYSALTIIDPSINYTYVLDSVNAMVVTEKKWIQHFSAELRSTNHTTMSIEKLNEEIPKFNWLYYIQLIMNDTLEEINQYVTSQDLVVVENLEYFKKSISSFQSDTFSKLELANLFGWFVFQNLWYYIPGATWKYSIRAAYTEDDFEDISRSKCLDAIFGLYQCSIDYMYVHNSSHSGVSDGKVLVHYIKKAFSELISNSDWMDDTTKNSALLKLDSMKSIIGFPSYLQNKAKFNKIYKDFPKLTTNLMETKFNIIKYFTTLFIKEIKIGNPDYLSVRSITDVSAYYDLQRNIFTLPISIYNPPFYHYDGPWYLNFGAIGTIIGHEIMHGFDNYGCKRGPNGNYLEWWSNSTSEIFKQRSNCFFEEYVSQRVFNSSMDRTVDTIDEDIADNEGLRLAYLAYKQWEKDNGPEESILRDYSSDQLFFLSFGSVWCTKNSPDYRHHNFDKHHSTPYLRTNVVVSNSKSFSEVFNCSRDALMNPYEKCSIW</sequence>
<keyword evidence="5" id="KW-0378">Hydrolase</keyword>
<dbReference type="PROSITE" id="PS51885">
    <property type="entry name" value="NEPRILYSIN"/>
    <property type="match status" value="1"/>
</dbReference>
<dbReference type="EMBL" id="BMAW01072477">
    <property type="protein sequence ID" value="GFT83189.1"/>
    <property type="molecule type" value="Genomic_DNA"/>
</dbReference>
<evidence type="ECO:0000313" key="12">
    <source>
        <dbReference type="Proteomes" id="UP000887013"/>
    </source>
</evidence>
<proteinExistence type="inferred from homology"/>
<dbReference type="PANTHER" id="PTHR11733:SF167">
    <property type="entry name" value="FI17812P1-RELATED"/>
    <property type="match status" value="1"/>
</dbReference>
<dbReference type="PRINTS" id="PR00786">
    <property type="entry name" value="NEPRILYSIN"/>
</dbReference>
<keyword evidence="8" id="KW-1133">Transmembrane helix</keyword>
<feature type="domain" description="Peptidase M13 C-terminal" evidence="9">
    <location>
        <begin position="528"/>
        <end position="729"/>
    </location>
</feature>
<dbReference type="GO" id="GO:0046872">
    <property type="term" value="F:metal ion binding"/>
    <property type="evidence" value="ECO:0007669"/>
    <property type="project" value="UniProtKB-KW"/>
</dbReference>
<evidence type="ECO:0000256" key="4">
    <source>
        <dbReference type="ARBA" id="ARBA00022723"/>
    </source>
</evidence>
<evidence type="ECO:0000313" key="11">
    <source>
        <dbReference type="EMBL" id="GFT83189.1"/>
    </source>
</evidence>